<dbReference type="EMBL" id="JARQZJ010000035">
    <property type="protein sequence ID" value="KAK9875939.1"/>
    <property type="molecule type" value="Genomic_DNA"/>
</dbReference>
<keyword evidence="2" id="KW-0873">Pyrrolidone carboxylic acid</keyword>
<evidence type="ECO:0000313" key="5">
    <source>
        <dbReference type="EMBL" id="KAK9875939.1"/>
    </source>
</evidence>
<feature type="chain" id="PRO_5043441506" description="Apolipoprotein D" evidence="3">
    <location>
        <begin position="22"/>
        <end position="248"/>
    </location>
</feature>
<evidence type="ECO:0000256" key="1">
    <source>
        <dbReference type="ARBA" id="ARBA00019890"/>
    </source>
</evidence>
<keyword evidence="3" id="KW-0732">Signal</keyword>
<dbReference type="InterPro" id="IPR000566">
    <property type="entry name" value="Lipocln_cytosolic_FA-bd_dom"/>
</dbReference>
<dbReference type="Gene3D" id="2.40.128.20">
    <property type="match status" value="1"/>
</dbReference>
<feature type="domain" description="Lipocalin/cytosolic fatty-acid binding" evidence="4">
    <location>
        <begin position="100"/>
        <end position="180"/>
    </location>
</feature>
<evidence type="ECO:0000256" key="3">
    <source>
        <dbReference type="SAM" id="SignalP"/>
    </source>
</evidence>
<feature type="signal peptide" evidence="3">
    <location>
        <begin position="1"/>
        <end position="21"/>
    </location>
</feature>
<dbReference type="InterPro" id="IPR002969">
    <property type="entry name" value="ApolipopD"/>
</dbReference>
<dbReference type="PANTHER" id="PTHR10612">
    <property type="entry name" value="APOLIPOPROTEIN D"/>
    <property type="match status" value="1"/>
</dbReference>
<dbReference type="GO" id="GO:0006629">
    <property type="term" value="P:lipid metabolic process"/>
    <property type="evidence" value="ECO:0007669"/>
    <property type="project" value="TreeGrafter"/>
</dbReference>
<dbReference type="GO" id="GO:0000302">
    <property type="term" value="P:response to reactive oxygen species"/>
    <property type="evidence" value="ECO:0007669"/>
    <property type="project" value="TreeGrafter"/>
</dbReference>
<name>A0AAW1U9D7_9CUCU</name>
<gene>
    <name evidence="5" type="ORF">WA026_011041</name>
</gene>
<dbReference type="InterPro" id="IPR012674">
    <property type="entry name" value="Calycin"/>
</dbReference>
<evidence type="ECO:0000256" key="2">
    <source>
        <dbReference type="ARBA" id="ARBA00023283"/>
    </source>
</evidence>
<dbReference type="PANTHER" id="PTHR10612:SF49">
    <property type="entry name" value="APOLIPOPROTEIN D-LIKE PROTEIN"/>
    <property type="match status" value="1"/>
</dbReference>
<keyword evidence="6" id="KW-1185">Reference proteome</keyword>
<dbReference type="GO" id="GO:0008289">
    <property type="term" value="F:lipid binding"/>
    <property type="evidence" value="ECO:0007669"/>
    <property type="project" value="InterPro"/>
</dbReference>
<evidence type="ECO:0000313" key="6">
    <source>
        <dbReference type="Proteomes" id="UP001431783"/>
    </source>
</evidence>
<sequence>MYKLTVLVCFASFAFFANVSAHSYHLGGCPDVEPQRNFDMKRMLGIWYAVEKTGTASSCVVYNFTKTDEPYEYDLIQTSQHFILKYTPLKHNYKYTGRLTVPDTSTPSKMSVKFPLNLGSSNWTVVTTDYSTYALIFTCQKLTFANRQSATILSRDKTLDKDVIVKLRGILSENEIDPHDLSIISQSNCPKPNSETNVINIDDETLSAKTAGNVIRGTGDAIASGAEFAVEGVGTLVDKVRNSDKPEK</sequence>
<dbReference type="GO" id="GO:0005737">
    <property type="term" value="C:cytoplasm"/>
    <property type="evidence" value="ECO:0007669"/>
    <property type="project" value="TreeGrafter"/>
</dbReference>
<dbReference type="GO" id="GO:0042246">
    <property type="term" value="P:tissue regeneration"/>
    <property type="evidence" value="ECO:0007669"/>
    <property type="project" value="InterPro"/>
</dbReference>
<dbReference type="GO" id="GO:0007420">
    <property type="term" value="P:brain development"/>
    <property type="evidence" value="ECO:0007669"/>
    <property type="project" value="InterPro"/>
</dbReference>
<dbReference type="Proteomes" id="UP001431783">
    <property type="component" value="Unassembled WGS sequence"/>
</dbReference>
<dbReference type="AlphaFoldDB" id="A0AAW1U9D7"/>
<dbReference type="SUPFAM" id="SSF50814">
    <property type="entry name" value="Lipocalins"/>
    <property type="match status" value="1"/>
</dbReference>
<accession>A0AAW1U9D7</accession>
<evidence type="ECO:0000259" key="4">
    <source>
        <dbReference type="Pfam" id="PF00061"/>
    </source>
</evidence>
<dbReference type="Pfam" id="PF00061">
    <property type="entry name" value="Lipocalin"/>
    <property type="match status" value="1"/>
</dbReference>
<reference evidence="5 6" key="1">
    <citation type="submission" date="2023-03" db="EMBL/GenBank/DDBJ databases">
        <title>Genome insight into feeding habits of ladybird beetles.</title>
        <authorList>
            <person name="Li H.-S."/>
            <person name="Huang Y.-H."/>
            <person name="Pang H."/>
        </authorList>
    </citation>
    <scope>NUCLEOTIDE SEQUENCE [LARGE SCALE GENOMIC DNA]</scope>
    <source>
        <strain evidence="5">SYSU_2023b</strain>
        <tissue evidence="5">Whole body</tissue>
    </source>
</reference>
<dbReference type="GO" id="GO:0006869">
    <property type="term" value="P:lipid transport"/>
    <property type="evidence" value="ECO:0007669"/>
    <property type="project" value="InterPro"/>
</dbReference>
<dbReference type="PRINTS" id="PR01219">
    <property type="entry name" value="APOLIPOPROTD"/>
</dbReference>
<protein>
    <recommendedName>
        <fullName evidence="1">Apolipoprotein D</fullName>
    </recommendedName>
</protein>
<organism evidence="5 6">
    <name type="scientific">Henosepilachna vigintioctopunctata</name>
    <dbReference type="NCBI Taxonomy" id="420089"/>
    <lineage>
        <taxon>Eukaryota</taxon>
        <taxon>Metazoa</taxon>
        <taxon>Ecdysozoa</taxon>
        <taxon>Arthropoda</taxon>
        <taxon>Hexapoda</taxon>
        <taxon>Insecta</taxon>
        <taxon>Pterygota</taxon>
        <taxon>Neoptera</taxon>
        <taxon>Endopterygota</taxon>
        <taxon>Coleoptera</taxon>
        <taxon>Polyphaga</taxon>
        <taxon>Cucujiformia</taxon>
        <taxon>Coccinelloidea</taxon>
        <taxon>Coccinellidae</taxon>
        <taxon>Epilachninae</taxon>
        <taxon>Epilachnini</taxon>
        <taxon>Henosepilachna</taxon>
    </lineage>
</organism>
<proteinExistence type="predicted"/>
<comment type="caution">
    <text evidence="5">The sequence shown here is derived from an EMBL/GenBank/DDBJ whole genome shotgun (WGS) entry which is preliminary data.</text>
</comment>